<protein>
    <submittedName>
        <fullName evidence="1">Uncharacterized protein</fullName>
    </submittedName>
</protein>
<organism evidence="1 2">
    <name type="scientific">Aporhodopirellula rubra</name>
    <dbReference type="NCBI Taxonomy" id="980271"/>
    <lineage>
        <taxon>Bacteria</taxon>
        <taxon>Pseudomonadati</taxon>
        <taxon>Planctomycetota</taxon>
        <taxon>Planctomycetia</taxon>
        <taxon>Pirellulales</taxon>
        <taxon>Pirellulaceae</taxon>
        <taxon>Aporhodopirellula</taxon>
    </lineage>
</organism>
<evidence type="ECO:0000313" key="2">
    <source>
        <dbReference type="Proteomes" id="UP000536179"/>
    </source>
</evidence>
<gene>
    <name evidence="1" type="ORF">FHS27_004562</name>
</gene>
<dbReference type="AlphaFoldDB" id="A0A7W5E204"/>
<comment type="caution">
    <text evidence="1">The sequence shown here is derived from an EMBL/GenBank/DDBJ whole genome shotgun (WGS) entry which is preliminary data.</text>
</comment>
<accession>A0A7W5E204</accession>
<evidence type="ECO:0000313" key="1">
    <source>
        <dbReference type="EMBL" id="MBB3208730.1"/>
    </source>
</evidence>
<keyword evidence="2" id="KW-1185">Reference proteome</keyword>
<dbReference type="EMBL" id="JACHXU010000017">
    <property type="protein sequence ID" value="MBB3208730.1"/>
    <property type="molecule type" value="Genomic_DNA"/>
</dbReference>
<proteinExistence type="predicted"/>
<name>A0A7W5E204_9BACT</name>
<reference evidence="1 2" key="1">
    <citation type="submission" date="2020-08" db="EMBL/GenBank/DDBJ databases">
        <title>Genomic Encyclopedia of Type Strains, Phase III (KMG-III): the genomes of soil and plant-associated and newly described type strains.</title>
        <authorList>
            <person name="Whitman W."/>
        </authorList>
    </citation>
    <scope>NUCLEOTIDE SEQUENCE [LARGE SCALE GENOMIC DNA]</scope>
    <source>
        <strain evidence="1 2">CECT 8075</strain>
    </source>
</reference>
<dbReference type="Proteomes" id="UP000536179">
    <property type="component" value="Unassembled WGS sequence"/>
</dbReference>
<sequence>MTPDDLAYLKLICLRPRMFYASARSFADVVAFISGVQCVPGGPHGGRFGTFPEFVVRQLNAPHDVPWTSSLIDAFSDIDMFDACEQLHQMLVEWGDTLRDSPP</sequence>
<dbReference type="RefSeq" id="WP_184306861.1">
    <property type="nucleotide sequence ID" value="NZ_JACHXU010000017.1"/>
</dbReference>